<keyword evidence="2" id="KW-1185">Reference proteome</keyword>
<protein>
    <submittedName>
        <fullName evidence="1">Uncharacterized protein</fullName>
    </submittedName>
</protein>
<dbReference type="Proteomes" id="UP001318860">
    <property type="component" value="Unassembled WGS sequence"/>
</dbReference>
<proteinExistence type="predicted"/>
<sequence>MRERWGMFEAQIGQFGGRGGKARLYRGRNLRKSNGEIIGLSMGIETHHISMLKLIKKEKNHIKGLATRQGDFYREKEGMVEIISITTRSYSPPEIQQQSDMDGRCYNVRIEGDSWVKDPAIPATIHDPNLGE</sequence>
<dbReference type="EMBL" id="JABTTQ020002294">
    <property type="protein sequence ID" value="KAK6124814.1"/>
    <property type="molecule type" value="Genomic_DNA"/>
</dbReference>
<comment type="caution">
    <text evidence="1">The sequence shown here is derived from an EMBL/GenBank/DDBJ whole genome shotgun (WGS) entry which is preliminary data.</text>
</comment>
<evidence type="ECO:0000313" key="1">
    <source>
        <dbReference type="EMBL" id="KAK6124814.1"/>
    </source>
</evidence>
<reference evidence="1 2" key="1">
    <citation type="journal article" date="2021" name="Comput. Struct. Biotechnol. J.">
        <title>De novo genome assembly of the potent medicinal plant Rehmannia glutinosa using nanopore technology.</title>
        <authorList>
            <person name="Ma L."/>
            <person name="Dong C."/>
            <person name="Song C."/>
            <person name="Wang X."/>
            <person name="Zheng X."/>
            <person name="Niu Y."/>
            <person name="Chen S."/>
            <person name="Feng W."/>
        </authorList>
    </citation>
    <scope>NUCLEOTIDE SEQUENCE [LARGE SCALE GENOMIC DNA]</scope>
    <source>
        <strain evidence="1">DH-2019</strain>
    </source>
</reference>
<organism evidence="1 2">
    <name type="scientific">Rehmannia glutinosa</name>
    <name type="common">Chinese foxglove</name>
    <dbReference type="NCBI Taxonomy" id="99300"/>
    <lineage>
        <taxon>Eukaryota</taxon>
        <taxon>Viridiplantae</taxon>
        <taxon>Streptophyta</taxon>
        <taxon>Embryophyta</taxon>
        <taxon>Tracheophyta</taxon>
        <taxon>Spermatophyta</taxon>
        <taxon>Magnoliopsida</taxon>
        <taxon>eudicotyledons</taxon>
        <taxon>Gunneridae</taxon>
        <taxon>Pentapetalae</taxon>
        <taxon>asterids</taxon>
        <taxon>lamiids</taxon>
        <taxon>Lamiales</taxon>
        <taxon>Orobanchaceae</taxon>
        <taxon>Rehmannieae</taxon>
        <taxon>Rehmannia</taxon>
    </lineage>
</organism>
<evidence type="ECO:0000313" key="2">
    <source>
        <dbReference type="Proteomes" id="UP001318860"/>
    </source>
</evidence>
<accession>A0ABR0URB8</accession>
<gene>
    <name evidence="1" type="ORF">DH2020_041430</name>
</gene>
<name>A0ABR0URB8_REHGL</name>